<feature type="compositionally biased region" description="Polar residues" evidence="10">
    <location>
        <begin position="158"/>
        <end position="168"/>
    </location>
</feature>
<evidence type="ECO:0000256" key="5">
    <source>
        <dbReference type="ARBA" id="ARBA00022968"/>
    </source>
</evidence>
<dbReference type="PANTHER" id="PTHR12369">
    <property type="entry name" value="CHONDROITIN SYNTHASE"/>
    <property type="match status" value="1"/>
</dbReference>
<comment type="subcellular location">
    <subcellularLocation>
        <location evidence="1 9">Golgi apparatus</location>
        <location evidence="1 9">Golgi stack membrane</location>
        <topology evidence="1 9">Single-pass type II membrane protein</topology>
    </subcellularLocation>
</comment>
<dbReference type="InterPro" id="IPR029044">
    <property type="entry name" value="Nucleotide-diphossugar_trans"/>
</dbReference>
<organism evidence="11 12">
    <name type="scientific">Batillaria attramentaria</name>
    <dbReference type="NCBI Taxonomy" id="370345"/>
    <lineage>
        <taxon>Eukaryota</taxon>
        <taxon>Metazoa</taxon>
        <taxon>Spiralia</taxon>
        <taxon>Lophotrochozoa</taxon>
        <taxon>Mollusca</taxon>
        <taxon>Gastropoda</taxon>
        <taxon>Caenogastropoda</taxon>
        <taxon>Sorbeoconcha</taxon>
        <taxon>Cerithioidea</taxon>
        <taxon>Batillariidae</taxon>
        <taxon>Batillaria</taxon>
    </lineage>
</organism>
<evidence type="ECO:0000256" key="6">
    <source>
        <dbReference type="ARBA" id="ARBA00022989"/>
    </source>
</evidence>
<evidence type="ECO:0000313" key="12">
    <source>
        <dbReference type="Proteomes" id="UP001519460"/>
    </source>
</evidence>
<keyword evidence="8" id="KW-0472">Membrane</keyword>
<name>A0ABD0L3Y6_9CAEN</name>
<evidence type="ECO:0000256" key="1">
    <source>
        <dbReference type="ARBA" id="ARBA00004447"/>
    </source>
</evidence>
<keyword evidence="4" id="KW-0812">Transmembrane</keyword>
<proteinExistence type="inferred from homology"/>
<reference evidence="11 12" key="1">
    <citation type="journal article" date="2023" name="Sci. Data">
        <title>Genome assembly of the Korean intertidal mud-creeper Batillaria attramentaria.</title>
        <authorList>
            <person name="Patra A.K."/>
            <person name="Ho P.T."/>
            <person name="Jun S."/>
            <person name="Lee S.J."/>
            <person name="Kim Y."/>
            <person name="Won Y.J."/>
        </authorList>
    </citation>
    <scope>NUCLEOTIDE SEQUENCE [LARGE SCALE GENOMIC DNA]</scope>
    <source>
        <strain evidence="11">Wonlab-2016</strain>
    </source>
</reference>
<evidence type="ECO:0000256" key="2">
    <source>
        <dbReference type="ARBA" id="ARBA00009239"/>
    </source>
</evidence>
<comment type="similarity">
    <text evidence="2 9">Belongs to the chondroitin N-acetylgalactosaminyltransferase family.</text>
</comment>
<evidence type="ECO:0000256" key="8">
    <source>
        <dbReference type="ARBA" id="ARBA00023136"/>
    </source>
</evidence>
<dbReference type="Pfam" id="PF05679">
    <property type="entry name" value="CHGN"/>
    <property type="match status" value="1"/>
</dbReference>
<dbReference type="SUPFAM" id="SSF53448">
    <property type="entry name" value="Nucleotide-diphospho-sugar transferases"/>
    <property type="match status" value="1"/>
</dbReference>
<feature type="region of interest" description="Disordered" evidence="10">
    <location>
        <begin position="191"/>
        <end position="299"/>
    </location>
</feature>
<sequence length="746" mass="83849">MKKLFYQNYREKNGSFTGALDPKIFSALTLHPVKDARQMYRLYVLLKTKQLQLVQLHQQTLLTTLNGFEEIAERIVVRKHVEHTRHDGKRSDAHLPFSHGKDVKGSDKRKDALLGLGSSDISDFTNSQRRLLHVEENNSRENRSVGLRRSDLRRRPQGQRTPSAQAIRSESDRSRIVREAREEIRQLELRTPAKDLIQSPRTTRRDQNVTQARTGGRDSDSVREKPERESPHTSSGESLPGSLAPSASKAGHSVTSPETFFKASKPLLDSETTTRSFTVQAGPTKESTTPTSSFLQKQSSVTLHVNSSVTRTVYKNVKLKQNPLAAASEELVWDFVGPGNTFFSVSSLVHPALRMASQRASKHLSNFQKSLPTTKEAPGRIVGQYQSMSISRGLHHILVTSADNKTRSFLLTTRFEPLQLREVEDVEDISTQSKVGLGSNKLQVTEIRHQDVVSQHSLKSGKDMANGTSHPAGVLLGERQRQSHSDLWILLPLYGRYKAYARFLQYLSASVRSYPGEVHLRVALFPDPWRNHEKSWTSTEQHRQVSKNNSSAQNLDITLVTMNVTFSRARALHDLASEMDEQALLVLMDVDLVLTTNFLFRVARNAGPGRAYFPAYFAQYNPETVCYGEAPNCTRDWSDFSRDSGTWRYFSYGVAALTAGDLRRAGGLDTTIKGWGKEDVDLYSKCVTKGLHIMRALDPGLLHVHHRRSCDPTLAPDQLRMCRSSFAALYGSIHKLAAMVMDNETD</sequence>
<feature type="compositionally biased region" description="Basic and acidic residues" evidence="10">
    <location>
        <begin position="89"/>
        <end position="108"/>
    </location>
</feature>
<dbReference type="GO" id="GO:0032580">
    <property type="term" value="C:Golgi cisterna membrane"/>
    <property type="evidence" value="ECO:0007669"/>
    <property type="project" value="UniProtKB-SubCell"/>
</dbReference>
<dbReference type="PANTHER" id="PTHR12369:SF11">
    <property type="entry name" value="HEXOSYLTRANSFERASE"/>
    <property type="match status" value="1"/>
</dbReference>
<gene>
    <name evidence="11" type="ORF">BaRGS_00014653</name>
</gene>
<dbReference type="GO" id="GO:0016740">
    <property type="term" value="F:transferase activity"/>
    <property type="evidence" value="ECO:0007669"/>
    <property type="project" value="UniProtKB-KW"/>
</dbReference>
<accession>A0ABD0L3Y6</accession>
<feature type="region of interest" description="Disordered" evidence="10">
    <location>
        <begin position="134"/>
        <end position="174"/>
    </location>
</feature>
<dbReference type="EC" id="2.4.1.-" evidence="9"/>
<protein>
    <recommendedName>
        <fullName evidence="9">Hexosyltransferase</fullName>
        <ecNumber evidence="9">2.4.1.-</ecNumber>
    </recommendedName>
</protein>
<keyword evidence="7 9" id="KW-0333">Golgi apparatus</keyword>
<dbReference type="Gene3D" id="3.90.550.10">
    <property type="entry name" value="Spore Coat Polysaccharide Biosynthesis Protein SpsA, Chain A"/>
    <property type="match status" value="1"/>
</dbReference>
<evidence type="ECO:0000313" key="11">
    <source>
        <dbReference type="EMBL" id="KAK7494180.1"/>
    </source>
</evidence>
<dbReference type="Proteomes" id="UP001519460">
    <property type="component" value="Unassembled WGS sequence"/>
</dbReference>
<feature type="compositionally biased region" description="Basic and acidic residues" evidence="10">
    <location>
        <begin position="134"/>
        <end position="154"/>
    </location>
</feature>
<evidence type="ECO:0000256" key="10">
    <source>
        <dbReference type="SAM" id="MobiDB-lite"/>
    </source>
</evidence>
<dbReference type="InterPro" id="IPR008428">
    <property type="entry name" value="Chond_GalNAc"/>
</dbReference>
<comment type="caution">
    <text evidence="11">The sequence shown here is derived from an EMBL/GenBank/DDBJ whole genome shotgun (WGS) entry which is preliminary data.</text>
</comment>
<dbReference type="EMBL" id="JACVVK020000086">
    <property type="protein sequence ID" value="KAK7494180.1"/>
    <property type="molecule type" value="Genomic_DNA"/>
</dbReference>
<evidence type="ECO:0000256" key="7">
    <source>
        <dbReference type="ARBA" id="ARBA00023034"/>
    </source>
</evidence>
<evidence type="ECO:0000256" key="4">
    <source>
        <dbReference type="ARBA" id="ARBA00022692"/>
    </source>
</evidence>
<keyword evidence="3 9" id="KW-0808">Transferase</keyword>
<keyword evidence="6" id="KW-1133">Transmembrane helix</keyword>
<keyword evidence="5 9" id="KW-0735">Signal-anchor</keyword>
<feature type="compositionally biased region" description="Basic and acidic residues" evidence="10">
    <location>
        <begin position="215"/>
        <end position="231"/>
    </location>
</feature>
<feature type="compositionally biased region" description="Polar residues" evidence="10">
    <location>
        <begin position="270"/>
        <end position="299"/>
    </location>
</feature>
<feature type="region of interest" description="Disordered" evidence="10">
    <location>
        <begin position="83"/>
        <end position="108"/>
    </location>
</feature>
<dbReference type="InterPro" id="IPR051227">
    <property type="entry name" value="CS_glycosyltransferase"/>
</dbReference>
<keyword evidence="12" id="KW-1185">Reference proteome</keyword>
<dbReference type="AlphaFoldDB" id="A0ABD0L3Y6"/>
<evidence type="ECO:0000256" key="3">
    <source>
        <dbReference type="ARBA" id="ARBA00022679"/>
    </source>
</evidence>
<evidence type="ECO:0000256" key="9">
    <source>
        <dbReference type="RuleBase" id="RU364016"/>
    </source>
</evidence>